<comment type="function">
    <text evidence="7">May play a role in resistance to osmotic downshock.</text>
</comment>
<dbReference type="SUPFAM" id="SSF82689">
    <property type="entry name" value="Mechanosensitive channel protein MscS (YggB), C-terminal domain"/>
    <property type="match status" value="1"/>
</dbReference>
<dbReference type="AlphaFoldDB" id="A0A2S5GH28"/>
<keyword evidence="3" id="KW-1003">Cell membrane</keyword>
<evidence type="ECO:0000256" key="3">
    <source>
        <dbReference type="ARBA" id="ARBA00022475"/>
    </source>
</evidence>
<dbReference type="SUPFAM" id="SSF50182">
    <property type="entry name" value="Sm-like ribonucleoproteins"/>
    <property type="match status" value="1"/>
</dbReference>
<evidence type="ECO:0000256" key="5">
    <source>
        <dbReference type="ARBA" id="ARBA00022989"/>
    </source>
</evidence>
<evidence type="ECO:0000256" key="4">
    <source>
        <dbReference type="ARBA" id="ARBA00022692"/>
    </source>
</evidence>
<dbReference type="InterPro" id="IPR045276">
    <property type="entry name" value="YbiO_bact"/>
</dbReference>
<proteinExistence type="inferred from homology"/>
<dbReference type="EMBL" id="PREZ01000001">
    <property type="protein sequence ID" value="PPA72211.1"/>
    <property type="molecule type" value="Genomic_DNA"/>
</dbReference>
<evidence type="ECO:0000259" key="10">
    <source>
        <dbReference type="Pfam" id="PF21082"/>
    </source>
</evidence>
<evidence type="ECO:0000256" key="7">
    <source>
        <dbReference type="ARBA" id="ARBA00059688"/>
    </source>
</evidence>
<dbReference type="InterPro" id="IPR011066">
    <property type="entry name" value="MscS_channel_C_sf"/>
</dbReference>
<evidence type="ECO:0000313" key="13">
    <source>
        <dbReference type="Proteomes" id="UP000239047"/>
    </source>
</evidence>
<dbReference type="Gene3D" id="2.30.30.60">
    <property type="match status" value="1"/>
</dbReference>
<evidence type="ECO:0000256" key="2">
    <source>
        <dbReference type="ARBA" id="ARBA00008017"/>
    </source>
</evidence>
<feature type="transmembrane region" description="Helical" evidence="8">
    <location>
        <begin position="124"/>
        <end position="155"/>
    </location>
</feature>
<dbReference type="SUPFAM" id="SSF82861">
    <property type="entry name" value="Mechanosensitive channel protein MscS (YggB), transmembrane region"/>
    <property type="match status" value="1"/>
</dbReference>
<dbReference type="PANTHER" id="PTHR30460:SF0">
    <property type="entry name" value="MODERATE CONDUCTANCE MECHANOSENSITIVE CHANNEL YBIO"/>
    <property type="match status" value="1"/>
</dbReference>
<keyword evidence="5 8" id="KW-1133">Transmembrane helix</keyword>
<dbReference type="GO" id="GO:0005886">
    <property type="term" value="C:plasma membrane"/>
    <property type="evidence" value="ECO:0007669"/>
    <property type="project" value="UniProtKB-SubCell"/>
</dbReference>
<keyword evidence="6 8" id="KW-0472">Membrane</keyword>
<evidence type="ECO:0000259" key="11">
    <source>
        <dbReference type="Pfam" id="PF21088"/>
    </source>
</evidence>
<dbReference type="Proteomes" id="UP000239047">
    <property type="component" value="Unassembled WGS sequence"/>
</dbReference>
<evidence type="ECO:0000259" key="9">
    <source>
        <dbReference type="Pfam" id="PF00924"/>
    </source>
</evidence>
<dbReference type="FunFam" id="2.30.30.60:FF:000001">
    <property type="entry name" value="MscS Mechanosensitive ion channel"/>
    <property type="match status" value="1"/>
</dbReference>
<dbReference type="GO" id="GO:0008381">
    <property type="term" value="F:mechanosensitive monoatomic ion channel activity"/>
    <property type="evidence" value="ECO:0007669"/>
    <property type="project" value="InterPro"/>
</dbReference>
<comment type="caution">
    <text evidence="12">The sequence shown here is derived from an EMBL/GenBank/DDBJ whole genome shotgun (WGS) entry which is preliminary data.</text>
</comment>
<dbReference type="Gene3D" id="1.10.287.1260">
    <property type="match status" value="1"/>
</dbReference>
<keyword evidence="13" id="KW-1185">Reference proteome</keyword>
<comment type="similarity">
    <text evidence="2">Belongs to the MscS (TC 1.A.23) family.</text>
</comment>
<dbReference type="InterPro" id="IPR049142">
    <property type="entry name" value="MS_channel_1st"/>
</dbReference>
<dbReference type="Gene3D" id="3.30.70.100">
    <property type="match status" value="1"/>
</dbReference>
<dbReference type="Pfam" id="PF00924">
    <property type="entry name" value="MS_channel_2nd"/>
    <property type="match status" value="1"/>
</dbReference>
<dbReference type="PANTHER" id="PTHR30460">
    <property type="entry name" value="MODERATE CONDUCTANCE MECHANOSENSITIVE CHANNEL YBIO"/>
    <property type="match status" value="1"/>
</dbReference>
<feature type="transmembrane region" description="Helical" evidence="8">
    <location>
        <begin position="101"/>
        <end position="118"/>
    </location>
</feature>
<feature type="domain" description="Mechanosensitive ion channel MscS C-terminal" evidence="10">
    <location>
        <begin position="214"/>
        <end position="297"/>
    </location>
</feature>
<comment type="subcellular location">
    <subcellularLocation>
        <location evidence="1">Cell membrane</location>
        <topology evidence="1">Multi-pass membrane protein</topology>
    </subcellularLocation>
</comment>
<dbReference type="InterPro" id="IPR010920">
    <property type="entry name" value="LSM_dom_sf"/>
</dbReference>
<feature type="domain" description="Mechanosensitive ion channel transmembrane helices 2/3" evidence="11">
    <location>
        <begin position="103"/>
        <end position="141"/>
    </location>
</feature>
<dbReference type="InterPro" id="IPR049278">
    <property type="entry name" value="MS_channel_C"/>
</dbReference>
<feature type="transmembrane region" description="Helical" evidence="8">
    <location>
        <begin position="43"/>
        <end position="65"/>
    </location>
</feature>
<organism evidence="12 13">
    <name type="scientific">Jeotgalibacillus proteolyticus</name>
    <dbReference type="NCBI Taxonomy" id="2082395"/>
    <lineage>
        <taxon>Bacteria</taxon>
        <taxon>Bacillati</taxon>
        <taxon>Bacillota</taxon>
        <taxon>Bacilli</taxon>
        <taxon>Bacillales</taxon>
        <taxon>Caryophanaceae</taxon>
        <taxon>Jeotgalibacillus</taxon>
    </lineage>
</organism>
<dbReference type="InterPro" id="IPR011014">
    <property type="entry name" value="MscS_channel_TM-2"/>
</dbReference>
<gene>
    <name evidence="12" type="ORF">C4B60_02210</name>
</gene>
<feature type="domain" description="Mechanosensitive ion channel MscS" evidence="9">
    <location>
        <begin position="143"/>
        <end position="207"/>
    </location>
</feature>
<dbReference type="InterPro" id="IPR006685">
    <property type="entry name" value="MscS_channel_2nd"/>
</dbReference>
<evidence type="ECO:0000256" key="6">
    <source>
        <dbReference type="ARBA" id="ARBA00023136"/>
    </source>
</evidence>
<dbReference type="InterPro" id="IPR023408">
    <property type="entry name" value="MscS_beta-dom_sf"/>
</dbReference>
<dbReference type="OrthoDB" id="9809206at2"/>
<dbReference type="Pfam" id="PF21088">
    <property type="entry name" value="MS_channel_1st"/>
    <property type="match status" value="1"/>
</dbReference>
<protein>
    <submittedName>
        <fullName evidence="12">Mechanosensitive ion channel protein</fullName>
    </submittedName>
</protein>
<dbReference type="FunFam" id="3.30.70.100:FF:000018">
    <property type="entry name" value="MscS mechanosensitive ion channel"/>
    <property type="match status" value="1"/>
</dbReference>
<sequence length="307" mass="33953">MDREKKGGIYRHSRLKWERVRKLQGILLLSVVSQRLIDYDWGALLITIGIIAIKVVAIIIAFIIVRKIGNGVISTTFERYQEKENVSVNRAKTLEGLTKNVFGYGLIFILVVTVLQVFNYDVTALIAGAGIIGLAIGFGAQGLVSDVVTGFFILLEKQIDVGDYITTGEFSGICEEVGLRQTKIRGFDGTLHYVPNREINGMSNHSRGNMQALVDIGISYDDDVNEAITVMQSVCAKIAAENDAIIEGPDVIGVQDLGDSDVVLRVIAKTRNMEQWSVERALRKEIKEAFDQNGIEIPFPHQVNLTK</sequence>
<accession>A0A2S5GH28</accession>
<keyword evidence="4 8" id="KW-0812">Transmembrane</keyword>
<evidence type="ECO:0000256" key="8">
    <source>
        <dbReference type="SAM" id="Phobius"/>
    </source>
</evidence>
<evidence type="ECO:0000256" key="1">
    <source>
        <dbReference type="ARBA" id="ARBA00004651"/>
    </source>
</evidence>
<dbReference type="Pfam" id="PF21082">
    <property type="entry name" value="MS_channel_3rd"/>
    <property type="match status" value="1"/>
</dbReference>
<evidence type="ECO:0000313" key="12">
    <source>
        <dbReference type="EMBL" id="PPA72211.1"/>
    </source>
</evidence>
<reference evidence="12 13" key="1">
    <citation type="submission" date="2018-02" db="EMBL/GenBank/DDBJ databases">
        <title>Jeotgalibacillus proteolyticum sp. nov. a protease producing bacterium isolated from ocean sediments of Laizhou Bay.</title>
        <authorList>
            <person name="Li Y."/>
        </authorList>
    </citation>
    <scope>NUCLEOTIDE SEQUENCE [LARGE SCALE GENOMIC DNA]</scope>
    <source>
        <strain evidence="12 13">22-7</strain>
    </source>
</reference>
<name>A0A2S5GH28_9BACL</name>
<dbReference type="FunFam" id="1.10.287.1260:FF:000005">
    <property type="entry name" value="Mechanosensitive ion channel family protein"/>
    <property type="match status" value="1"/>
</dbReference>